<name>A0A369JZF5_HYPMA</name>
<protein>
    <submittedName>
        <fullName evidence="1">Uncharacterized protein</fullName>
    </submittedName>
</protein>
<reference evidence="1" key="1">
    <citation type="submission" date="2018-04" db="EMBL/GenBank/DDBJ databases">
        <title>Whole genome sequencing of Hypsizygus marmoreus.</title>
        <authorList>
            <person name="Choi I.-G."/>
            <person name="Min B."/>
            <person name="Kim J.-G."/>
            <person name="Kim S."/>
            <person name="Oh Y.-L."/>
            <person name="Kong W.-S."/>
            <person name="Park H."/>
            <person name="Jeong J."/>
            <person name="Song E.-S."/>
        </authorList>
    </citation>
    <scope>NUCLEOTIDE SEQUENCE [LARGE SCALE GENOMIC DNA]</scope>
    <source>
        <strain evidence="1">51987-8</strain>
    </source>
</reference>
<dbReference type="AlphaFoldDB" id="A0A369JZF5"/>
<comment type="caution">
    <text evidence="1">The sequence shown here is derived from an EMBL/GenBank/DDBJ whole genome shotgun (WGS) entry which is preliminary data.</text>
</comment>
<evidence type="ECO:0000313" key="2">
    <source>
        <dbReference type="Proteomes" id="UP000076154"/>
    </source>
</evidence>
<sequence length="75" mass="8079">MACMHPIRKVSVDQIPSPAYLATYFVDIPTVSSITDWKSTWSSSSTAVAGGQANENAPEHGSNSTVVIISILWKK</sequence>
<accession>A0A369JZF5</accession>
<gene>
    <name evidence="1" type="ORF">Hypma_004601</name>
</gene>
<keyword evidence="2" id="KW-1185">Reference proteome</keyword>
<dbReference type="EMBL" id="LUEZ02000018">
    <property type="protein sequence ID" value="RDB27118.1"/>
    <property type="molecule type" value="Genomic_DNA"/>
</dbReference>
<dbReference type="Proteomes" id="UP000076154">
    <property type="component" value="Unassembled WGS sequence"/>
</dbReference>
<organism evidence="1 2">
    <name type="scientific">Hypsizygus marmoreus</name>
    <name type="common">White beech mushroom</name>
    <name type="synonym">Agaricus marmoreus</name>
    <dbReference type="NCBI Taxonomy" id="39966"/>
    <lineage>
        <taxon>Eukaryota</taxon>
        <taxon>Fungi</taxon>
        <taxon>Dikarya</taxon>
        <taxon>Basidiomycota</taxon>
        <taxon>Agaricomycotina</taxon>
        <taxon>Agaricomycetes</taxon>
        <taxon>Agaricomycetidae</taxon>
        <taxon>Agaricales</taxon>
        <taxon>Tricholomatineae</taxon>
        <taxon>Lyophyllaceae</taxon>
        <taxon>Hypsizygus</taxon>
    </lineage>
</organism>
<evidence type="ECO:0000313" key="1">
    <source>
        <dbReference type="EMBL" id="RDB27118.1"/>
    </source>
</evidence>
<dbReference type="InParanoid" id="A0A369JZF5"/>
<proteinExistence type="predicted"/>